<sequence>MKRSIKKIRNNIQKFGYHAYLVSGGDIPTFSYTIGLRNVVGKEIILAGGAYYSADAVFEIIATLARRYLRGEGINDTSFSVDQIGQFDLRPVHQSWVRQLMLGALDYYNNETVPAVQVCPDDGHRTIDVPDMSVGFIPKSADYDPWAQPRSPMDMMRYGCSTSLFQARQQWSTMSS</sequence>
<dbReference type="KEGG" id="nao:Y958_17125"/>
<dbReference type="Pfam" id="PF14081">
    <property type="entry name" value="DUF4262"/>
    <property type="match status" value="1"/>
</dbReference>
<name>A0A248JVB1_9PROT</name>
<keyword evidence="2" id="KW-1185">Reference proteome</keyword>
<proteinExistence type="predicted"/>
<evidence type="ECO:0000313" key="2">
    <source>
        <dbReference type="Proteomes" id="UP000197153"/>
    </source>
</evidence>
<accession>A0A248JVB1</accession>
<protein>
    <submittedName>
        <fullName evidence="1">Uncharacterized protein</fullName>
    </submittedName>
</protein>
<organism evidence="1 2">
    <name type="scientific">Nitrospirillum viridazoti CBAmc</name>
    <dbReference type="NCBI Taxonomy" id="1441467"/>
    <lineage>
        <taxon>Bacteria</taxon>
        <taxon>Pseudomonadati</taxon>
        <taxon>Pseudomonadota</taxon>
        <taxon>Alphaproteobacteria</taxon>
        <taxon>Rhodospirillales</taxon>
        <taxon>Azospirillaceae</taxon>
        <taxon>Nitrospirillum</taxon>
        <taxon>Nitrospirillum viridazoti</taxon>
    </lineage>
</organism>
<dbReference type="EMBL" id="CP022111">
    <property type="protein sequence ID" value="ASG22642.1"/>
    <property type="molecule type" value="Genomic_DNA"/>
</dbReference>
<evidence type="ECO:0000313" key="1">
    <source>
        <dbReference type="EMBL" id="ASG22642.1"/>
    </source>
</evidence>
<dbReference type="Proteomes" id="UP000197153">
    <property type="component" value="Chromosome 2"/>
</dbReference>
<dbReference type="RefSeq" id="WP_088873206.1">
    <property type="nucleotide sequence ID" value="NZ_CP022111.1"/>
</dbReference>
<dbReference type="InterPro" id="IPR025358">
    <property type="entry name" value="DUF4262"/>
</dbReference>
<dbReference type="AlphaFoldDB" id="A0A248JVB1"/>
<reference evidence="1 2" key="1">
    <citation type="submission" date="2017-06" db="EMBL/GenBank/DDBJ databases">
        <title>Complete genome sequence of Nitrospirillum amazonense strain CBAmC, an endophytic nitrogen-fixing and plant growth-promoting bacterium, isolated from sugarcane.</title>
        <authorList>
            <person name="Schwab S."/>
            <person name="dos Santos Teixeira K.R."/>
            <person name="Simoes Araujo J.L."/>
            <person name="Soares Vidal M."/>
            <person name="Borges de Freitas H.R."/>
            <person name="Rivello Crivelaro A.L."/>
            <person name="Bueno de Camargo Nunes A."/>
            <person name="dos Santos C.M."/>
            <person name="Palmeira da Silva Rosa D."/>
            <person name="da Silva Padilha D."/>
            <person name="da Silva E."/>
            <person name="Araujo Terra L."/>
            <person name="Soares Mendes V."/>
            <person name="Farinelli L."/>
            <person name="Magalhaes Cruz L."/>
            <person name="Baldani J.I."/>
        </authorList>
    </citation>
    <scope>NUCLEOTIDE SEQUENCE [LARGE SCALE GENOMIC DNA]</scope>
    <source>
        <strain evidence="1 2">CBAmC</strain>
    </source>
</reference>
<gene>
    <name evidence="1" type="ORF">Y958_17125</name>
</gene>